<dbReference type="PANTHER" id="PTHR43434:SF1">
    <property type="entry name" value="PHOSPHOGLYCOLATE PHOSPHATASE"/>
    <property type="match status" value="1"/>
</dbReference>
<dbReference type="NCBIfam" id="TIGR01549">
    <property type="entry name" value="HAD-SF-IA-v1"/>
    <property type="match status" value="1"/>
</dbReference>
<dbReference type="EMBL" id="DRNB01000285">
    <property type="protein sequence ID" value="HHJ64791.1"/>
    <property type="molecule type" value="Genomic_DNA"/>
</dbReference>
<dbReference type="InterPro" id="IPR023198">
    <property type="entry name" value="PGP-like_dom2"/>
</dbReference>
<dbReference type="InterPro" id="IPR041492">
    <property type="entry name" value="HAD_2"/>
</dbReference>
<comment type="pathway">
    <text evidence="2">Organic acid metabolism; glycolate biosynthesis; glycolate from 2-phosphoglycolate: step 1/1.</text>
</comment>
<dbReference type="Pfam" id="PF13419">
    <property type="entry name" value="HAD_2"/>
    <property type="match status" value="1"/>
</dbReference>
<dbReference type="InterPro" id="IPR006439">
    <property type="entry name" value="HAD-SF_hydro_IA"/>
</dbReference>
<comment type="caution">
    <text evidence="5">The sequence shown here is derived from an EMBL/GenBank/DDBJ whole genome shotgun (WGS) entry which is preliminary data.</text>
</comment>
<proteinExistence type="inferred from homology"/>
<comment type="similarity">
    <text evidence="3">Belongs to the HAD-like hydrolase superfamily. CbbY/CbbZ/Gph/YieH family.</text>
</comment>
<reference evidence="5" key="1">
    <citation type="journal article" date="2020" name="mSystems">
        <title>Genome- and Community-Level Interaction Insights into Carbon Utilization and Element Cycling Functions of Hydrothermarchaeota in Hydrothermal Sediment.</title>
        <authorList>
            <person name="Zhou Z."/>
            <person name="Liu Y."/>
            <person name="Xu W."/>
            <person name="Pan J."/>
            <person name="Luo Z.H."/>
            <person name="Li M."/>
        </authorList>
    </citation>
    <scope>NUCLEOTIDE SEQUENCE [LARGE SCALE GENOMIC DNA]</scope>
    <source>
        <strain evidence="5">HyVt-501</strain>
    </source>
</reference>
<accession>A0A7C5L6M9</accession>
<protein>
    <recommendedName>
        <fullName evidence="4">phosphoglycolate phosphatase</fullName>
        <ecNumber evidence="4">3.1.3.18</ecNumber>
    </recommendedName>
</protein>
<dbReference type="EC" id="3.1.3.18" evidence="4"/>
<dbReference type="SUPFAM" id="SSF56784">
    <property type="entry name" value="HAD-like"/>
    <property type="match status" value="1"/>
</dbReference>
<dbReference type="Gene3D" id="1.10.150.240">
    <property type="entry name" value="Putative phosphatase, domain 2"/>
    <property type="match status" value="1"/>
</dbReference>
<evidence type="ECO:0000256" key="1">
    <source>
        <dbReference type="ARBA" id="ARBA00000830"/>
    </source>
</evidence>
<dbReference type="GO" id="GO:0008967">
    <property type="term" value="F:phosphoglycolate phosphatase activity"/>
    <property type="evidence" value="ECO:0007669"/>
    <property type="project" value="UniProtKB-EC"/>
</dbReference>
<dbReference type="InterPro" id="IPR050155">
    <property type="entry name" value="HAD-like_hydrolase_sf"/>
</dbReference>
<gene>
    <name evidence="5" type="ORF">ENJ61_07785</name>
</gene>
<dbReference type="GO" id="GO:0005829">
    <property type="term" value="C:cytosol"/>
    <property type="evidence" value="ECO:0007669"/>
    <property type="project" value="TreeGrafter"/>
</dbReference>
<dbReference type="PANTHER" id="PTHR43434">
    <property type="entry name" value="PHOSPHOGLYCOLATE PHOSPHATASE"/>
    <property type="match status" value="1"/>
</dbReference>
<dbReference type="AlphaFoldDB" id="A0A7C5L6M9"/>
<dbReference type="GO" id="GO:0006281">
    <property type="term" value="P:DNA repair"/>
    <property type="evidence" value="ECO:0007669"/>
    <property type="project" value="TreeGrafter"/>
</dbReference>
<dbReference type="SFLD" id="SFLDG01129">
    <property type="entry name" value="C1.5:_HAD__Beta-PGM__Phosphata"/>
    <property type="match status" value="1"/>
</dbReference>
<dbReference type="InterPro" id="IPR023214">
    <property type="entry name" value="HAD_sf"/>
</dbReference>
<evidence type="ECO:0000256" key="2">
    <source>
        <dbReference type="ARBA" id="ARBA00004818"/>
    </source>
</evidence>
<comment type="catalytic activity">
    <reaction evidence="1">
        <text>2-phosphoglycolate + H2O = glycolate + phosphate</text>
        <dbReference type="Rhea" id="RHEA:14369"/>
        <dbReference type="ChEBI" id="CHEBI:15377"/>
        <dbReference type="ChEBI" id="CHEBI:29805"/>
        <dbReference type="ChEBI" id="CHEBI:43474"/>
        <dbReference type="ChEBI" id="CHEBI:58033"/>
        <dbReference type="EC" id="3.1.3.18"/>
    </reaction>
</comment>
<evidence type="ECO:0000256" key="3">
    <source>
        <dbReference type="ARBA" id="ARBA00006171"/>
    </source>
</evidence>
<dbReference type="InterPro" id="IPR036412">
    <property type="entry name" value="HAD-like_sf"/>
</dbReference>
<evidence type="ECO:0000313" key="5">
    <source>
        <dbReference type="EMBL" id="HHJ64791.1"/>
    </source>
</evidence>
<dbReference type="Gene3D" id="3.40.50.1000">
    <property type="entry name" value="HAD superfamily/HAD-like"/>
    <property type="match status" value="1"/>
</dbReference>
<name>A0A7C5L6M9_AQUAO</name>
<organism evidence="5">
    <name type="scientific">Aquifex aeolicus</name>
    <dbReference type="NCBI Taxonomy" id="63363"/>
    <lineage>
        <taxon>Bacteria</taxon>
        <taxon>Pseudomonadati</taxon>
        <taxon>Aquificota</taxon>
        <taxon>Aquificia</taxon>
        <taxon>Aquificales</taxon>
        <taxon>Aquificaceae</taxon>
        <taxon>Aquifex</taxon>
    </lineage>
</organism>
<evidence type="ECO:0000256" key="4">
    <source>
        <dbReference type="ARBA" id="ARBA00013078"/>
    </source>
</evidence>
<sequence>MRVFLFDLDGTLIDSAEDIALSLRLTLEEIGKANRMPPDVRALVGGGIRVLLEKVLGEEFREEYAEVFRRHYLSNPVVRTRPYEGIPEVLRELRERSRRLVVVTNKLEDLSKEILRRLDLLDLFDLIVGGDTFPEKKPSPLPLLEALRILGEHPENAVMVGDTSTDVHAGLSAGTRTALALWGYAKPDNLKPDFFLQRPLDIL</sequence>
<dbReference type="Proteomes" id="UP000885792">
    <property type="component" value="Unassembled WGS sequence"/>
</dbReference>
<dbReference type="SFLD" id="SFLDS00003">
    <property type="entry name" value="Haloacid_Dehalogenase"/>
    <property type="match status" value="1"/>
</dbReference>
<dbReference type="FunFam" id="3.40.50.1000:FF:000022">
    <property type="entry name" value="Phosphoglycolate phosphatase"/>
    <property type="match status" value="1"/>
</dbReference>
<feature type="non-terminal residue" evidence="5">
    <location>
        <position position="203"/>
    </location>
</feature>
<dbReference type="SFLD" id="SFLDG01135">
    <property type="entry name" value="C1.5.6:_HAD__Beta-PGM__Phospha"/>
    <property type="match status" value="1"/>
</dbReference>
<keyword evidence="5" id="KW-0378">Hydrolase</keyword>